<comment type="similarity">
    <text evidence="2 10">Belongs to the Tom20 family.</text>
</comment>
<dbReference type="Gene3D" id="1.20.960.10">
    <property type="entry name" value="Mitochondrial outer membrane translocase complex, subunit Tom20 domain"/>
    <property type="match status" value="1"/>
</dbReference>
<sequence length="157" mass="17319">MVQTSTIVAASVGTVATGLVAYAIYFDHKRRTDPNFRKQLKKESKRQAKAAKEEAEAYTERQKEVIKAVVLEAKEDGFPRRRLKLRWWRPIEAALCFYKALKVYPQPNDLISIYDKTVPKPVLDILAEMIAADAALDVGPFGGGPGSDSGIPGVGLD</sequence>
<keyword evidence="11" id="KW-0175">Coiled coil</keyword>
<accession>A0A395J0N1</accession>
<keyword evidence="9 10" id="KW-0472">Membrane</keyword>
<dbReference type="SUPFAM" id="SSF47157">
    <property type="entry name" value="Mitochondrial import receptor subunit Tom20"/>
    <property type="match status" value="1"/>
</dbReference>
<protein>
    <recommendedName>
        <fullName evidence="15">Mitochondrial import receptor subunit tom-20</fullName>
    </recommendedName>
</protein>
<dbReference type="GO" id="GO:0005742">
    <property type="term" value="C:mitochondrial outer membrane translocase complex"/>
    <property type="evidence" value="ECO:0007669"/>
    <property type="project" value="UniProtKB-UniRule"/>
</dbReference>
<keyword evidence="14" id="KW-1185">Reference proteome</keyword>
<keyword evidence="7 12" id="KW-1133">Transmembrane helix</keyword>
<evidence type="ECO:0000256" key="7">
    <source>
        <dbReference type="ARBA" id="ARBA00022989"/>
    </source>
</evidence>
<keyword evidence="8 10" id="KW-0496">Mitochondrion</keyword>
<gene>
    <name evidence="13" type="ORF">DID88_005300</name>
</gene>
<dbReference type="PANTHER" id="PTHR12430:SF0">
    <property type="entry name" value="TRANSLOCASE OF OUTER MITOCHONDRIAL MEMBRANE 20"/>
    <property type="match status" value="1"/>
</dbReference>
<dbReference type="GO" id="GO:0030943">
    <property type="term" value="F:mitochondrion targeting sequence binding"/>
    <property type="evidence" value="ECO:0007669"/>
    <property type="project" value="TreeGrafter"/>
</dbReference>
<evidence type="ECO:0000313" key="13">
    <source>
        <dbReference type="EMBL" id="RAL65628.1"/>
    </source>
</evidence>
<dbReference type="Pfam" id="PF02064">
    <property type="entry name" value="MAS20"/>
    <property type="match status" value="2"/>
</dbReference>
<dbReference type="EMBL" id="QKRW01000009">
    <property type="protein sequence ID" value="RAL65628.1"/>
    <property type="molecule type" value="Genomic_DNA"/>
</dbReference>
<evidence type="ECO:0000256" key="6">
    <source>
        <dbReference type="ARBA" id="ARBA00022927"/>
    </source>
</evidence>
<comment type="caution">
    <text evidence="13">The sequence shown here is derived from an EMBL/GenBank/DDBJ whole genome shotgun (WGS) entry which is preliminary data.</text>
</comment>
<dbReference type="GO" id="GO:0008320">
    <property type="term" value="F:protein transmembrane transporter activity"/>
    <property type="evidence" value="ECO:0007669"/>
    <property type="project" value="TreeGrafter"/>
</dbReference>
<dbReference type="GO" id="GO:0016031">
    <property type="term" value="P:tRNA import into mitochondrion"/>
    <property type="evidence" value="ECO:0007669"/>
    <property type="project" value="TreeGrafter"/>
</dbReference>
<keyword evidence="4 12" id="KW-0812">Transmembrane</keyword>
<feature type="transmembrane region" description="Helical" evidence="12">
    <location>
        <begin position="6"/>
        <end position="26"/>
    </location>
</feature>
<evidence type="ECO:0000313" key="14">
    <source>
        <dbReference type="Proteomes" id="UP000249056"/>
    </source>
</evidence>
<evidence type="ECO:0000256" key="4">
    <source>
        <dbReference type="ARBA" id="ARBA00022692"/>
    </source>
</evidence>
<keyword evidence="6" id="KW-0653">Protein transport</keyword>
<evidence type="ECO:0000256" key="1">
    <source>
        <dbReference type="ARBA" id="ARBA00004572"/>
    </source>
</evidence>
<dbReference type="GO" id="GO:0006605">
    <property type="term" value="P:protein targeting"/>
    <property type="evidence" value="ECO:0007669"/>
    <property type="project" value="InterPro"/>
</dbReference>
<evidence type="ECO:0008006" key="15">
    <source>
        <dbReference type="Google" id="ProtNLM"/>
    </source>
</evidence>
<dbReference type="OrthoDB" id="2154253at2759"/>
<evidence type="ECO:0000256" key="3">
    <source>
        <dbReference type="ARBA" id="ARBA00022448"/>
    </source>
</evidence>
<feature type="coiled-coil region" evidence="11">
    <location>
        <begin position="41"/>
        <end position="68"/>
    </location>
</feature>
<dbReference type="Proteomes" id="UP000249056">
    <property type="component" value="Unassembled WGS sequence"/>
</dbReference>
<keyword evidence="5 10" id="KW-1000">Mitochondrion outer membrane</keyword>
<evidence type="ECO:0000256" key="10">
    <source>
        <dbReference type="PIRNR" id="PIRNR037707"/>
    </source>
</evidence>
<proteinExistence type="inferred from homology"/>
<reference evidence="13 14" key="1">
    <citation type="submission" date="2018-06" db="EMBL/GenBank/DDBJ databases">
        <title>Genome Sequence of the Brown Rot Fungal Pathogen Monilinia fructigena.</title>
        <authorList>
            <person name="Landi L."/>
            <person name="De Miccolis Angelini R.M."/>
            <person name="Pollastro S."/>
            <person name="Abate D."/>
            <person name="Faretra F."/>
            <person name="Romanazzi G."/>
        </authorList>
    </citation>
    <scope>NUCLEOTIDE SEQUENCE [LARGE SCALE GENOMIC DNA]</scope>
    <source>
        <strain evidence="13 14">Mfrg269</strain>
    </source>
</reference>
<dbReference type="GO" id="GO:0030150">
    <property type="term" value="P:protein import into mitochondrial matrix"/>
    <property type="evidence" value="ECO:0007669"/>
    <property type="project" value="TreeGrafter"/>
</dbReference>
<keyword evidence="3" id="KW-0813">Transport</keyword>
<dbReference type="InterPro" id="IPR002056">
    <property type="entry name" value="MAS20"/>
</dbReference>
<evidence type="ECO:0000256" key="11">
    <source>
        <dbReference type="SAM" id="Coils"/>
    </source>
</evidence>
<comment type="subcellular location">
    <subcellularLocation>
        <location evidence="1">Mitochondrion outer membrane</location>
        <topology evidence="1">Single-pass membrane protein</topology>
    </subcellularLocation>
</comment>
<evidence type="ECO:0000256" key="8">
    <source>
        <dbReference type="ARBA" id="ARBA00023128"/>
    </source>
</evidence>
<dbReference type="PIRSF" id="PIRSF037707">
    <property type="entry name" value="MAS20_rcpt"/>
    <property type="match status" value="1"/>
</dbReference>
<evidence type="ECO:0000256" key="5">
    <source>
        <dbReference type="ARBA" id="ARBA00022787"/>
    </source>
</evidence>
<evidence type="ECO:0000256" key="12">
    <source>
        <dbReference type="SAM" id="Phobius"/>
    </source>
</evidence>
<organism evidence="13 14">
    <name type="scientific">Monilinia fructigena</name>
    <dbReference type="NCBI Taxonomy" id="38457"/>
    <lineage>
        <taxon>Eukaryota</taxon>
        <taxon>Fungi</taxon>
        <taxon>Dikarya</taxon>
        <taxon>Ascomycota</taxon>
        <taxon>Pezizomycotina</taxon>
        <taxon>Leotiomycetes</taxon>
        <taxon>Helotiales</taxon>
        <taxon>Sclerotiniaceae</taxon>
        <taxon>Monilinia</taxon>
    </lineage>
</organism>
<dbReference type="AlphaFoldDB" id="A0A395J0N1"/>
<dbReference type="GO" id="GO:0006886">
    <property type="term" value="P:intracellular protein transport"/>
    <property type="evidence" value="ECO:0007669"/>
    <property type="project" value="InterPro"/>
</dbReference>
<evidence type="ECO:0000256" key="2">
    <source>
        <dbReference type="ARBA" id="ARBA00005792"/>
    </source>
</evidence>
<dbReference type="PANTHER" id="PTHR12430">
    <property type="entry name" value="MITOCHONDRIAL IMPORT RECEPTOR SUBUNIT TOM20"/>
    <property type="match status" value="1"/>
</dbReference>
<dbReference type="InterPro" id="IPR023392">
    <property type="entry name" value="Tom20_dom_sf"/>
</dbReference>
<evidence type="ECO:0000256" key="9">
    <source>
        <dbReference type="ARBA" id="ARBA00023136"/>
    </source>
</evidence>
<name>A0A395J0N1_9HELO</name>